<comment type="caution">
    <text evidence="2">The sequence shown here is derived from an EMBL/GenBank/DDBJ whole genome shotgun (WGS) entry which is preliminary data.</text>
</comment>
<accession>A0AAW9CK92</accession>
<evidence type="ECO:0000313" key="3">
    <source>
        <dbReference type="Proteomes" id="UP001272137"/>
    </source>
</evidence>
<feature type="region of interest" description="Disordered" evidence="1">
    <location>
        <begin position="14"/>
        <end position="71"/>
    </location>
</feature>
<organism evidence="2 3">
    <name type="scientific">Burkholderia thailandensis</name>
    <dbReference type="NCBI Taxonomy" id="57975"/>
    <lineage>
        <taxon>Bacteria</taxon>
        <taxon>Pseudomonadati</taxon>
        <taxon>Pseudomonadota</taxon>
        <taxon>Betaproteobacteria</taxon>
        <taxon>Burkholderiales</taxon>
        <taxon>Burkholderiaceae</taxon>
        <taxon>Burkholderia</taxon>
        <taxon>pseudomallei group</taxon>
    </lineage>
</organism>
<reference evidence="2" key="1">
    <citation type="submission" date="2018-08" db="EMBL/GenBank/DDBJ databases">
        <title>Identification of Burkholderia cepacia strains that express a Burkholderia pseudomallei-like capsular polysaccharide.</title>
        <authorList>
            <person name="Burtnick M.N."/>
            <person name="Vongsouvath M."/>
            <person name="Newton P."/>
            <person name="Wuthiekanun V."/>
            <person name="Limmathurotsakul D."/>
            <person name="Brett P.J."/>
            <person name="Chantratita N."/>
            <person name="Dance D.A."/>
        </authorList>
    </citation>
    <scope>NUCLEOTIDE SEQUENCE</scope>
    <source>
        <strain evidence="2">SBXCC001</strain>
    </source>
</reference>
<evidence type="ECO:0000313" key="2">
    <source>
        <dbReference type="EMBL" id="MDW9251024.1"/>
    </source>
</evidence>
<name>A0AAW9CK92_BURTH</name>
<dbReference type="Proteomes" id="UP001272137">
    <property type="component" value="Unassembled WGS sequence"/>
</dbReference>
<protein>
    <submittedName>
        <fullName evidence="2">Uncharacterized protein</fullName>
    </submittedName>
</protein>
<proteinExistence type="predicted"/>
<dbReference type="EMBL" id="QXCT01000001">
    <property type="protein sequence ID" value="MDW9251024.1"/>
    <property type="molecule type" value="Genomic_DNA"/>
</dbReference>
<evidence type="ECO:0000256" key="1">
    <source>
        <dbReference type="SAM" id="MobiDB-lite"/>
    </source>
</evidence>
<gene>
    <name evidence="2" type="ORF">C7S16_5278</name>
</gene>
<dbReference type="AlphaFoldDB" id="A0AAW9CK92"/>
<sequence length="71" mass="8123">MRRVASRVRFDRMGAPGRRRGDRIGKRISQASDATSRIIEAGPVHAKPQDDRRTTAGDWRMPTHVRRELEA</sequence>